<keyword evidence="2" id="KW-0503">Monooxygenase</keyword>
<keyword evidence="1" id="KW-0560">Oxidoreductase</keyword>
<dbReference type="Gene3D" id="3.20.20.30">
    <property type="entry name" value="Luciferase-like domain"/>
    <property type="match status" value="1"/>
</dbReference>
<evidence type="ECO:0000313" key="4">
    <source>
        <dbReference type="EMBL" id="MEO1766667.1"/>
    </source>
</evidence>
<evidence type="ECO:0000256" key="1">
    <source>
        <dbReference type="ARBA" id="ARBA00023002"/>
    </source>
</evidence>
<dbReference type="InterPro" id="IPR050766">
    <property type="entry name" value="Bact_Lucif_Oxidored"/>
</dbReference>
<evidence type="ECO:0000259" key="3">
    <source>
        <dbReference type="Pfam" id="PF00296"/>
    </source>
</evidence>
<dbReference type="Pfam" id="PF00296">
    <property type="entry name" value="Bac_luciferase"/>
    <property type="match status" value="1"/>
</dbReference>
<name>A0ABV0EDC2_9BURK</name>
<accession>A0ABV0EDC2</accession>
<feature type="domain" description="Luciferase-like" evidence="3">
    <location>
        <begin position="9"/>
        <end position="313"/>
    </location>
</feature>
<dbReference type="PANTHER" id="PTHR30137:SF8">
    <property type="entry name" value="BLR5498 PROTEIN"/>
    <property type="match status" value="1"/>
</dbReference>
<dbReference type="SUPFAM" id="SSF51679">
    <property type="entry name" value="Bacterial luciferase-like"/>
    <property type="match status" value="1"/>
</dbReference>
<proteinExistence type="predicted"/>
<dbReference type="EMBL" id="JBAJEX010000003">
    <property type="protein sequence ID" value="MEO1766667.1"/>
    <property type="molecule type" value="Genomic_DNA"/>
</dbReference>
<comment type="caution">
    <text evidence="4">The sequence shown here is derived from an EMBL/GenBank/DDBJ whole genome shotgun (WGS) entry which is preliminary data.</text>
</comment>
<organism evidence="4 5">
    <name type="scientific">Thiobacter aerophilum</name>
    <dbReference type="NCBI Taxonomy" id="3121275"/>
    <lineage>
        <taxon>Bacteria</taxon>
        <taxon>Pseudomonadati</taxon>
        <taxon>Pseudomonadota</taxon>
        <taxon>Betaproteobacteria</taxon>
        <taxon>Burkholderiales</taxon>
        <taxon>Thiobacteraceae</taxon>
        <taxon>Thiobacter</taxon>
    </lineage>
</organism>
<sequence>MHFDLFHELAMPPALGRSEAQAVDDWLQELMLADNLGFRCAWLVEHHFTRHYSHSSAPDLLLAAAAMRTRRLRLGLGVIPLPHHHPVRVAERVATLDVLSHGRLEVGIGRGFAPQEYRVFGAPMEESRARTEAGLAVLRASFARGPVTLADGTQVDILPKPLQAAPPLWAAAVSPESFHWAAGQQLNLLAGPFKPWFMTRADIAAYRAAWQGDEPPAIGMTLGVFCLPDGRRARRLAAPAFEWFYGELLRVTLPVLERLYPSYEHFRELGRFRHLLRLGVDLAVLRRFGMAVVGSPAECIDRLSSLAEAGVTHVLCAVGAGAMPTELTRESLQVLASEVIPALQRDD</sequence>
<keyword evidence="5" id="KW-1185">Reference proteome</keyword>
<protein>
    <submittedName>
        <fullName evidence="4">LLM class flavin-dependent oxidoreductase</fullName>
    </submittedName>
</protein>
<evidence type="ECO:0000256" key="2">
    <source>
        <dbReference type="ARBA" id="ARBA00023033"/>
    </source>
</evidence>
<dbReference type="InterPro" id="IPR011251">
    <property type="entry name" value="Luciferase-like_dom"/>
</dbReference>
<dbReference type="InterPro" id="IPR036661">
    <property type="entry name" value="Luciferase-like_sf"/>
</dbReference>
<reference evidence="4 5" key="1">
    <citation type="submission" date="2024-02" db="EMBL/GenBank/DDBJ databases">
        <title>New thermophilic sulfur-oxidizing bacteria from a hot springs of the Uzon caldera (Kamchatka, Russia).</title>
        <authorList>
            <person name="Dukat A.M."/>
            <person name="Elcheninov A.G."/>
            <person name="Frolov E.N."/>
        </authorList>
    </citation>
    <scope>NUCLEOTIDE SEQUENCE [LARGE SCALE GENOMIC DNA]</scope>
    <source>
        <strain evidence="4 5">AK1</strain>
    </source>
</reference>
<dbReference type="RefSeq" id="WP_347307775.1">
    <property type="nucleotide sequence ID" value="NZ_JBAJEX010000003.1"/>
</dbReference>
<evidence type="ECO:0000313" key="5">
    <source>
        <dbReference type="Proteomes" id="UP001482231"/>
    </source>
</evidence>
<dbReference type="Proteomes" id="UP001482231">
    <property type="component" value="Unassembled WGS sequence"/>
</dbReference>
<gene>
    <name evidence="4" type="ORF">V6E02_05525</name>
</gene>
<dbReference type="PANTHER" id="PTHR30137">
    <property type="entry name" value="LUCIFERASE-LIKE MONOOXYGENASE"/>
    <property type="match status" value="1"/>
</dbReference>